<dbReference type="Proteomes" id="UP000035682">
    <property type="component" value="Unplaced"/>
</dbReference>
<evidence type="ECO:0000313" key="5">
    <source>
        <dbReference type="WormBase" id="SRAE_0000025100"/>
    </source>
</evidence>
<dbReference type="WBParaSite" id="SRAE_0000025100.1">
    <property type="protein sequence ID" value="SRAE_0000025100.1"/>
    <property type="gene ID" value="WBGene00255991"/>
</dbReference>
<dbReference type="Pfam" id="PF10323">
    <property type="entry name" value="7TM_GPCR_Srv"/>
    <property type="match status" value="1"/>
</dbReference>
<dbReference type="InterPro" id="IPR019426">
    <property type="entry name" value="7TM_GPCR_serpentine_rcpt_Srv"/>
</dbReference>
<gene>
    <name evidence="2 4 5" type="ORF">SRAE_0000025100</name>
</gene>
<reference evidence="4" key="3">
    <citation type="submission" date="2020-12" db="UniProtKB">
        <authorList>
            <consortium name="WormBaseParasite"/>
        </authorList>
    </citation>
    <scope>IDENTIFICATION</scope>
</reference>
<proteinExistence type="predicted"/>
<dbReference type="GeneID" id="36373489"/>
<evidence type="ECO:0000313" key="2">
    <source>
        <dbReference type="EMBL" id="CEF61121.1"/>
    </source>
</evidence>
<feature type="transmembrane region" description="Helical" evidence="1">
    <location>
        <begin position="118"/>
        <end position="137"/>
    </location>
</feature>
<reference evidence="2" key="2">
    <citation type="submission" date="2014-09" db="EMBL/GenBank/DDBJ databases">
        <authorList>
            <person name="Aslett A.Martin."/>
        </authorList>
    </citation>
    <scope>NUCLEOTIDE SEQUENCE</scope>
    <source>
        <strain evidence="2">ED321 Heterogonic</strain>
    </source>
</reference>
<keyword evidence="2" id="KW-0675">Receptor</keyword>
<dbReference type="WormBase" id="SRAE_0000025100">
    <property type="protein sequence ID" value="SRP05444"/>
    <property type="gene ID" value="WBGene00255991"/>
</dbReference>
<keyword evidence="1" id="KW-0472">Membrane</keyword>
<dbReference type="EMBL" id="LN609405">
    <property type="protein sequence ID" value="CEF61121.1"/>
    <property type="molecule type" value="Genomic_DNA"/>
</dbReference>
<dbReference type="AlphaFoldDB" id="A0A090KUM6"/>
<feature type="transmembrane region" description="Helical" evidence="1">
    <location>
        <begin position="20"/>
        <end position="47"/>
    </location>
</feature>
<keyword evidence="1" id="KW-1133">Transmembrane helix</keyword>
<evidence type="ECO:0000313" key="3">
    <source>
        <dbReference type="Proteomes" id="UP000035682"/>
    </source>
</evidence>
<protein>
    <submittedName>
        <fullName evidence="2 4">7TM GPCR, serpentine receptor class v (Srv) family-containing protein</fullName>
    </submittedName>
</protein>
<evidence type="ECO:0000256" key="1">
    <source>
        <dbReference type="SAM" id="Phobius"/>
    </source>
</evidence>
<organism evidence="2">
    <name type="scientific">Strongyloides ratti</name>
    <name type="common">Parasitic roundworm</name>
    <dbReference type="NCBI Taxonomy" id="34506"/>
    <lineage>
        <taxon>Eukaryota</taxon>
        <taxon>Metazoa</taxon>
        <taxon>Ecdysozoa</taxon>
        <taxon>Nematoda</taxon>
        <taxon>Chromadorea</taxon>
        <taxon>Rhabditida</taxon>
        <taxon>Tylenchina</taxon>
        <taxon>Panagrolaimomorpha</taxon>
        <taxon>Strongyloidoidea</taxon>
        <taxon>Strongyloididae</taxon>
        <taxon>Strongyloides</taxon>
    </lineage>
</organism>
<feature type="transmembrane region" description="Helical" evidence="1">
    <location>
        <begin position="79"/>
        <end position="103"/>
    </location>
</feature>
<reference evidence="3" key="1">
    <citation type="submission" date="2014-09" db="EMBL/GenBank/DDBJ databases">
        <authorList>
            <person name="Martin A.A."/>
        </authorList>
    </citation>
    <scope>NUCLEOTIDE SEQUENCE</scope>
    <source>
        <strain evidence="3">ED321</strain>
    </source>
</reference>
<sequence length="178" mass="20310">MNYEISSTGTIRLSYNNKTTAITSIVDGISCISVGIICSIIYIYIVIVTIKLWKEQKLFHTSNYKNSQDNETTRVHIKLTLISAISFTTLLLNSICQTLTFYAQNNQNKYLIMKLNDISYPILDILYCLGPYIILITTKDLRTEIKYIIKNYTKFASIVKINKASIITKVSKITNVTK</sequence>
<keyword evidence="1" id="KW-0812">Transmembrane</keyword>
<dbReference type="RefSeq" id="XP_024500330.1">
    <property type="nucleotide sequence ID" value="XM_024646115.1"/>
</dbReference>
<keyword evidence="3" id="KW-1185">Reference proteome</keyword>
<dbReference type="Gene3D" id="1.20.1070.10">
    <property type="entry name" value="Rhodopsin 7-helix transmembrane proteins"/>
    <property type="match status" value="1"/>
</dbReference>
<accession>A0A090KUM6</accession>
<name>A0A090KUM6_STRRB</name>
<evidence type="ECO:0000313" key="4">
    <source>
        <dbReference type="WBParaSite" id="SRAE_0000025100.1"/>
    </source>
</evidence>
<dbReference type="CTD" id="36373489"/>